<dbReference type="InterPro" id="IPR004776">
    <property type="entry name" value="Mem_transp_PIN-like"/>
</dbReference>
<dbReference type="STRING" id="15368.A0A0Q3H863"/>
<dbReference type="KEGG" id="bdi:100838836"/>
<reference evidence="10" key="2">
    <citation type="submission" date="2017-06" db="EMBL/GenBank/DDBJ databases">
        <title>WGS assembly of Brachypodium distachyon.</title>
        <authorList>
            <consortium name="The International Brachypodium Initiative"/>
            <person name="Lucas S."/>
            <person name="Harmon-Smith M."/>
            <person name="Lail K."/>
            <person name="Tice H."/>
            <person name="Grimwood J."/>
            <person name="Bruce D."/>
            <person name="Barry K."/>
            <person name="Shu S."/>
            <person name="Lindquist E."/>
            <person name="Wang M."/>
            <person name="Pitluck S."/>
            <person name="Vogel J.P."/>
            <person name="Garvin D.F."/>
            <person name="Mockler T.C."/>
            <person name="Schmutz J."/>
            <person name="Rokhsar D."/>
            <person name="Bevan M.W."/>
        </authorList>
    </citation>
    <scope>NUCLEOTIDE SEQUENCE</scope>
    <source>
        <strain evidence="10">Bd21</strain>
    </source>
</reference>
<keyword evidence="6 8" id="KW-0472">Membrane</keyword>
<evidence type="ECO:0000256" key="2">
    <source>
        <dbReference type="ARBA" id="ARBA00009177"/>
    </source>
</evidence>
<dbReference type="GeneID" id="100838836"/>
<dbReference type="FunCoup" id="A0A0Q3H863">
    <property type="interactions" value="8"/>
</dbReference>
<gene>
    <name evidence="11" type="primary">LOC100838836</name>
    <name evidence="10" type="ORF">BRADI_4g26300v3</name>
</gene>
<evidence type="ECO:0000256" key="5">
    <source>
        <dbReference type="ARBA" id="ARBA00022989"/>
    </source>
</evidence>
<keyword evidence="3 8" id="KW-0813">Transport</keyword>
<evidence type="ECO:0000256" key="3">
    <source>
        <dbReference type="ARBA" id="ARBA00022448"/>
    </source>
</evidence>
<feature type="transmembrane region" description="Helical" evidence="8">
    <location>
        <begin position="442"/>
        <end position="467"/>
    </location>
</feature>
<sequence>MITAADLYHVLTAVVPLYVAMTLAYGSVRWWRIFTPDQCSGINRFVALFAVPLLSFHFISSNDPYAMDLRFLAADTLQKLAVLALLFLASHIRLRIPFFPGSGGGGVSLDWAITLFSLSTLPNTLVMGIPLLRGMYGGAGAGEDAGTLMVQIVVLQCIIWYTLMLFLFEYRGARMLVMEQFPGGGGAEIVSFRVDSDVVSLAGGGGGELEAEAEVGEDGRMRVTVRKSTAGTSSRSETACGSQSASAMAQPRVSNLSGVEIYSLQSSRNPTPRGSSFNHAEFFNIAGAGVRGDEEKGGVGTGNGGHSPQQGKRKDLHMFVWSSSASPVSERAAAAAAVHAFGSDHGGGAQASYEEYGGQGEGPALCKLGSNSTAQLRPKEEEEDEEQRAAAAMAMPAASVMTRLILIMVWRKLIRNPNTYSSLIGVVWSLVSYRWGIEMPAIIARSIAILSDAGLGMAMFSLGLFMALQPRIIACGHSLAAYAMAVRFVVGPAIMAAASLAVGLRGVLLHIAIVQAALPQGIVPFVFAKEYNVHPNILSTAVIFGMLIALPITLAYYFVLGL</sequence>
<feature type="transmembrane region" description="Helical" evidence="8">
    <location>
        <begin position="111"/>
        <end position="136"/>
    </location>
</feature>
<dbReference type="Proteomes" id="UP000008810">
    <property type="component" value="Chromosome 4"/>
</dbReference>
<dbReference type="Gramene" id="KQJ89538">
    <property type="protein sequence ID" value="KQJ89538"/>
    <property type="gene ID" value="BRADI_4g26300v3"/>
</dbReference>
<feature type="transmembrane region" description="Helical" evidence="8">
    <location>
        <begin position="6"/>
        <end position="30"/>
    </location>
</feature>
<evidence type="ECO:0000256" key="1">
    <source>
        <dbReference type="ARBA" id="ARBA00004141"/>
    </source>
</evidence>
<comment type="similarity">
    <text evidence="2 8">Belongs to the auxin efflux carrier (TC 2.A.69.1) family.</text>
</comment>
<dbReference type="GO" id="GO:0009926">
    <property type="term" value="P:auxin polar transport"/>
    <property type="evidence" value="ECO:0000318"/>
    <property type="project" value="GO_Central"/>
</dbReference>
<evidence type="ECO:0000313" key="12">
    <source>
        <dbReference type="Proteomes" id="UP000008810"/>
    </source>
</evidence>
<organism evidence="10">
    <name type="scientific">Brachypodium distachyon</name>
    <name type="common">Purple false brome</name>
    <name type="synonym">Trachynia distachya</name>
    <dbReference type="NCBI Taxonomy" id="15368"/>
    <lineage>
        <taxon>Eukaryota</taxon>
        <taxon>Viridiplantae</taxon>
        <taxon>Streptophyta</taxon>
        <taxon>Embryophyta</taxon>
        <taxon>Tracheophyta</taxon>
        <taxon>Spermatophyta</taxon>
        <taxon>Magnoliopsida</taxon>
        <taxon>Liliopsida</taxon>
        <taxon>Poales</taxon>
        <taxon>Poaceae</taxon>
        <taxon>BOP clade</taxon>
        <taxon>Pooideae</taxon>
        <taxon>Stipodae</taxon>
        <taxon>Brachypodieae</taxon>
        <taxon>Brachypodium</taxon>
    </lineage>
</organism>
<protein>
    <recommendedName>
        <fullName evidence="8">Auxin efflux carrier component</fullName>
    </recommendedName>
</protein>
<keyword evidence="4 8" id="KW-0812">Transmembrane</keyword>
<comment type="function">
    <text evidence="8">May act as a component of the auxin efflux carrier.</text>
</comment>
<dbReference type="GO" id="GO:0005886">
    <property type="term" value="C:plasma membrane"/>
    <property type="evidence" value="ECO:0000318"/>
    <property type="project" value="GO_Central"/>
</dbReference>
<evidence type="ECO:0000313" key="10">
    <source>
        <dbReference type="EMBL" id="KQJ89538.1"/>
    </source>
</evidence>
<dbReference type="RefSeq" id="XP_003577875.2">
    <property type="nucleotide sequence ID" value="XM_003577827.4"/>
</dbReference>
<keyword evidence="12" id="KW-1185">Reference proteome</keyword>
<dbReference type="Pfam" id="PF03547">
    <property type="entry name" value="Mem_trans"/>
    <property type="match status" value="1"/>
</dbReference>
<feature type="region of interest" description="Disordered" evidence="9">
    <location>
        <begin position="293"/>
        <end position="312"/>
    </location>
</feature>
<dbReference type="GO" id="GO:0010329">
    <property type="term" value="F:auxin efflux transmembrane transporter activity"/>
    <property type="evidence" value="ECO:0000318"/>
    <property type="project" value="GO_Central"/>
</dbReference>
<evidence type="ECO:0000256" key="6">
    <source>
        <dbReference type="ARBA" id="ARBA00023136"/>
    </source>
</evidence>
<feature type="transmembrane region" description="Helical" evidence="8">
    <location>
        <begin position="479"/>
        <end position="501"/>
    </location>
</feature>
<keyword evidence="5 8" id="KW-1133">Transmembrane helix</keyword>
<evidence type="ECO:0000256" key="9">
    <source>
        <dbReference type="SAM" id="MobiDB-lite"/>
    </source>
</evidence>
<evidence type="ECO:0000256" key="8">
    <source>
        <dbReference type="RuleBase" id="RU362108"/>
    </source>
</evidence>
<dbReference type="InterPro" id="IPR051107">
    <property type="entry name" value="Auxin_Efflux_Carrier"/>
</dbReference>
<feature type="transmembrane region" description="Helical" evidence="8">
    <location>
        <begin position="148"/>
        <end position="168"/>
    </location>
</feature>
<comment type="subcellular location">
    <subcellularLocation>
        <location evidence="1 8">Membrane</location>
        <topology evidence="1 8">Multi-pass membrane protein</topology>
    </subcellularLocation>
</comment>
<evidence type="ECO:0000313" key="11">
    <source>
        <dbReference type="EnsemblPlants" id="KQJ89538"/>
    </source>
</evidence>
<dbReference type="NCBIfam" id="TIGR00946">
    <property type="entry name" value="2a69"/>
    <property type="match status" value="1"/>
</dbReference>
<feature type="transmembrane region" description="Helical" evidence="8">
    <location>
        <begin position="42"/>
        <end position="60"/>
    </location>
</feature>
<comment type="caution">
    <text evidence="8">Lacks conserved residue(s) required for the propagation of feature annotation.</text>
</comment>
<dbReference type="GO" id="GO:0009734">
    <property type="term" value="P:auxin-activated signaling pathway"/>
    <property type="evidence" value="ECO:0007669"/>
    <property type="project" value="UniProtKB-UniRule"/>
</dbReference>
<dbReference type="PANTHER" id="PTHR31752:SF66">
    <property type="entry name" value="AUXIN EFFLUX CARRIER COMPONENT 1B-RELATED"/>
    <property type="match status" value="1"/>
</dbReference>
<accession>A0A0Q3H863</accession>
<reference evidence="10 11" key="1">
    <citation type="journal article" date="2010" name="Nature">
        <title>Genome sequencing and analysis of the model grass Brachypodium distachyon.</title>
        <authorList>
            <consortium name="International Brachypodium Initiative"/>
        </authorList>
    </citation>
    <scope>NUCLEOTIDE SEQUENCE [LARGE SCALE GENOMIC DNA]</scope>
    <source>
        <strain evidence="10 11">Bd21</strain>
    </source>
</reference>
<evidence type="ECO:0000256" key="7">
    <source>
        <dbReference type="ARBA" id="ARBA00023294"/>
    </source>
</evidence>
<dbReference type="GO" id="GO:0005783">
    <property type="term" value="C:endoplasmic reticulum"/>
    <property type="evidence" value="ECO:0000318"/>
    <property type="project" value="GO_Central"/>
</dbReference>
<feature type="transmembrane region" description="Helical" evidence="8">
    <location>
        <begin position="80"/>
        <end position="99"/>
    </location>
</feature>
<feature type="transmembrane region" description="Helical" evidence="8">
    <location>
        <begin position="507"/>
        <end position="528"/>
    </location>
</feature>
<dbReference type="OrthoDB" id="1868374at2759"/>
<feature type="region of interest" description="Disordered" evidence="9">
    <location>
        <begin position="226"/>
        <end position="247"/>
    </location>
</feature>
<feature type="transmembrane region" description="Helical" evidence="8">
    <location>
        <begin position="540"/>
        <end position="559"/>
    </location>
</feature>
<reference evidence="11" key="3">
    <citation type="submission" date="2018-08" db="UniProtKB">
        <authorList>
            <consortium name="EnsemblPlants"/>
        </authorList>
    </citation>
    <scope>IDENTIFICATION</scope>
    <source>
        <strain evidence="11">cv. Bd21</strain>
    </source>
</reference>
<dbReference type="InterPro" id="IPR014024">
    <property type="entry name" value="Auxin_eff_plant"/>
</dbReference>
<name>A0A0Q3H863_BRADI</name>
<evidence type="ECO:0000256" key="4">
    <source>
        <dbReference type="ARBA" id="ARBA00022692"/>
    </source>
</evidence>
<dbReference type="EMBL" id="CM000883">
    <property type="protein sequence ID" value="KQJ89538.1"/>
    <property type="molecule type" value="Genomic_DNA"/>
</dbReference>
<dbReference type="ExpressionAtlas" id="A0A0Q3H863">
    <property type="expression patterns" value="baseline and differential"/>
</dbReference>
<dbReference type="PANTHER" id="PTHR31752">
    <property type="entry name" value="AUXIN EFFLUX CARRIER COMPONENT 1B-RELATED"/>
    <property type="match status" value="1"/>
</dbReference>
<keyword evidence="7 8" id="KW-0927">Auxin signaling pathway</keyword>
<dbReference type="GO" id="GO:0010315">
    <property type="term" value="P:auxin export across the plasma membrane"/>
    <property type="evidence" value="ECO:0000318"/>
    <property type="project" value="GO_Central"/>
</dbReference>
<dbReference type="AlphaFoldDB" id="A0A0Q3H863"/>
<dbReference type="EnsemblPlants" id="KQJ89538">
    <property type="protein sequence ID" value="KQJ89538"/>
    <property type="gene ID" value="BRADI_4g26300v3"/>
</dbReference>
<proteinExistence type="inferred from homology"/>